<feature type="domain" description="Fido" evidence="1">
    <location>
        <begin position="6"/>
        <end position="118"/>
    </location>
</feature>
<dbReference type="PANTHER" id="PTHR39426">
    <property type="entry name" value="HOMOLOGY TO DEATH-ON-CURING PROTEIN OF PHAGE P1"/>
    <property type="match status" value="1"/>
</dbReference>
<organism evidence="2 3">
    <name type="scientific">Desulfovibrio falkowii</name>
    <dbReference type="NCBI Taxonomy" id="3136602"/>
    <lineage>
        <taxon>Bacteria</taxon>
        <taxon>Pseudomonadati</taxon>
        <taxon>Thermodesulfobacteriota</taxon>
        <taxon>Desulfovibrionia</taxon>
        <taxon>Desulfovibrionales</taxon>
        <taxon>Desulfovibrionaceae</taxon>
        <taxon>Desulfovibrio</taxon>
    </lineage>
</organism>
<protein>
    <recommendedName>
        <fullName evidence="1">Fido domain-containing protein</fullName>
    </recommendedName>
</protein>
<comment type="caution">
    <text evidence="2">The sequence shown here is derived from an EMBL/GenBank/DDBJ whole genome shotgun (WGS) entry which is preliminary data.</text>
</comment>
<reference evidence="2 3" key="1">
    <citation type="journal article" date="2025" name="Int. J. Syst. Evol. Microbiol.">
        <title>Desulfovibrio falkowii sp. nov., Porphyromonas miyakawae sp. nov., Mediterraneibacter flintii sp. nov. and Owariibacterium komagatae gen. nov., sp. nov., isolated from human faeces.</title>
        <authorList>
            <person name="Hamaguchi T."/>
            <person name="Ohara M."/>
            <person name="Hisatomi A."/>
            <person name="Sekiguchi K."/>
            <person name="Takeda J.I."/>
            <person name="Ueyama J."/>
            <person name="Ito M."/>
            <person name="Nishiwaki H."/>
            <person name="Ogi T."/>
            <person name="Hirayama M."/>
            <person name="Ohkuma M."/>
            <person name="Sakamoto M."/>
            <person name="Ohno K."/>
        </authorList>
    </citation>
    <scope>NUCLEOTIDE SEQUENCE [LARGE SCALE GENOMIC DNA]</scope>
    <source>
        <strain evidence="2 3">13CB8C</strain>
    </source>
</reference>
<dbReference type="InterPro" id="IPR036597">
    <property type="entry name" value="Fido-like_dom_sf"/>
</dbReference>
<dbReference type="PANTHER" id="PTHR39426:SF1">
    <property type="entry name" value="HOMOLOGY TO DEATH-ON-CURING PROTEIN OF PHAGE P1"/>
    <property type="match status" value="1"/>
</dbReference>
<dbReference type="Proteomes" id="UP001628192">
    <property type="component" value="Unassembled WGS sequence"/>
</dbReference>
<keyword evidence="3" id="KW-1185">Reference proteome</keyword>
<proteinExistence type="predicted"/>
<evidence type="ECO:0000313" key="2">
    <source>
        <dbReference type="EMBL" id="GAB1254109.1"/>
    </source>
</evidence>
<dbReference type="InterPro" id="IPR053737">
    <property type="entry name" value="Type_II_TA_Toxin"/>
</dbReference>
<evidence type="ECO:0000259" key="1">
    <source>
        <dbReference type="PROSITE" id="PS51459"/>
    </source>
</evidence>
<accession>A0ABQ0E8J1</accession>
<dbReference type="EMBL" id="BAAFSG010000001">
    <property type="protein sequence ID" value="GAB1254109.1"/>
    <property type="molecule type" value="Genomic_DNA"/>
</dbReference>
<dbReference type="InterPro" id="IPR003812">
    <property type="entry name" value="Fido"/>
</dbReference>
<name>A0ABQ0E8J1_9BACT</name>
<dbReference type="Pfam" id="PF02661">
    <property type="entry name" value="Fic"/>
    <property type="match status" value="1"/>
</dbReference>
<dbReference type="NCBIfam" id="TIGR01550">
    <property type="entry name" value="DOC_P1"/>
    <property type="match status" value="1"/>
</dbReference>
<dbReference type="PROSITE" id="PS51459">
    <property type="entry name" value="FIDO"/>
    <property type="match status" value="1"/>
</dbReference>
<dbReference type="Gene3D" id="1.20.120.1870">
    <property type="entry name" value="Fic/DOC protein, Fido domain"/>
    <property type="match status" value="1"/>
</dbReference>
<dbReference type="RefSeq" id="WP_407844635.1">
    <property type="nucleotide sequence ID" value="NZ_BAAFSG010000001.1"/>
</dbReference>
<sequence length="131" mass="14721">MNRDYLTVADILGMHAVLVEKYGGMAGIRDMGGLESAVHRPQSGYYADIIEEACALMESLLINHPFMDGNKRTAFAACSVFLHINGQRIDADSEQLYMCIIHWLQLPPAQRFTTMTSDVRSLVETQNKQQQ</sequence>
<evidence type="ECO:0000313" key="3">
    <source>
        <dbReference type="Proteomes" id="UP001628192"/>
    </source>
</evidence>
<gene>
    <name evidence="2" type="ORF">Defa_15960</name>
</gene>
<dbReference type="InterPro" id="IPR006440">
    <property type="entry name" value="Doc"/>
</dbReference>
<dbReference type="SUPFAM" id="SSF140931">
    <property type="entry name" value="Fic-like"/>
    <property type="match status" value="1"/>
</dbReference>